<evidence type="ECO:0000256" key="1">
    <source>
        <dbReference type="SAM" id="SignalP"/>
    </source>
</evidence>
<dbReference type="STRING" id="490188.SAMN04488068_3055"/>
<sequence>MRFQKPRAAAAVLVLAGLSYCGSAAAETFGDFAGFIDLYHQPWAELETTVTVDDESVGGKVDGDGYGIKGLLKISEHIALDGEYQTSEFDGSADRDNYRVGGGYYWRYFGVSADYINESIDDDRADTNDTTADGYGLFLRTSWLGIKGVAFTGAVGYLRLDRGGNEYDGFEYNVGLDVRLNDYLGLFADYRSSDLGYQNVDLKISEARAGLRLVF</sequence>
<evidence type="ECO:0000313" key="2">
    <source>
        <dbReference type="EMBL" id="SHH24517.1"/>
    </source>
</evidence>
<dbReference type="EMBL" id="FQWZ01000007">
    <property type="protein sequence ID" value="SHH24517.1"/>
    <property type="molecule type" value="Genomic_DNA"/>
</dbReference>
<dbReference type="AlphaFoldDB" id="A0A1M5RDU9"/>
<dbReference type="OrthoDB" id="7620169at2"/>
<dbReference type="RefSeq" id="WP_072898815.1">
    <property type="nucleotide sequence ID" value="NZ_FQWZ01000007.1"/>
</dbReference>
<feature type="signal peptide" evidence="1">
    <location>
        <begin position="1"/>
        <end position="26"/>
    </location>
</feature>
<dbReference type="InterPro" id="IPR023614">
    <property type="entry name" value="Porin_dom_sf"/>
</dbReference>
<protein>
    <recommendedName>
        <fullName evidence="4">Outer membrane protein beta-barrel domain-containing protein</fullName>
    </recommendedName>
</protein>
<proteinExistence type="predicted"/>
<name>A0A1M5RDU9_9GAMM</name>
<dbReference type="Proteomes" id="UP000199758">
    <property type="component" value="Unassembled WGS sequence"/>
</dbReference>
<gene>
    <name evidence="2" type="ORF">SAMN04488068_3055</name>
</gene>
<dbReference type="Gene3D" id="2.40.160.10">
    <property type="entry name" value="Porin"/>
    <property type="match status" value="1"/>
</dbReference>
<feature type="chain" id="PRO_5012409461" description="Outer membrane protein beta-barrel domain-containing protein" evidence="1">
    <location>
        <begin position="27"/>
        <end position="215"/>
    </location>
</feature>
<keyword evidence="1" id="KW-0732">Signal</keyword>
<keyword evidence="3" id="KW-1185">Reference proteome</keyword>
<accession>A0A1M5RDU9</accession>
<organism evidence="2 3">
    <name type="scientific">Hydrocarboniphaga daqingensis</name>
    <dbReference type="NCBI Taxonomy" id="490188"/>
    <lineage>
        <taxon>Bacteria</taxon>
        <taxon>Pseudomonadati</taxon>
        <taxon>Pseudomonadota</taxon>
        <taxon>Gammaproteobacteria</taxon>
        <taxon>Nevskiales</taxon>
        <taxon>Nevskiaceae</taxon>
        <taxon>Hydrocarboniphaga</taxon>
    </lineage>
</organism>
<evidence type="ECO:0000313" key="3">
    <source>
        <dbReference type="Proteomes" id="UP000199758"/>
    </source>
</evidence>
<evidence type="ECO:0008006" key="4">
    <source>
        <dbReference type="Google" id="ProtNLM"/>
    </source>
</evidence>
<dbReference type="SUPFAM" id="SSF56935">
    <property type="entry name" value="Porins"/>
    <property type="match status" value="1"/>
</dbReference>
<reference evidence="2 3" key="1">
    <citation type="submission" date="2016-11" db="EMBL/GenBank/DDBJ databases">
        <authorList>
            <person name="Jaros S."/>
            <person name="Januszkiewicz K."/>
            <person name="Wedrychowicz H."/>
        </authorList>
    </citation>
    <scope>NUCLEOTIDE SEQUENCE [LARGE SCALE GENOMIC DNA]</scope>
    <source>
        <strain evidence="2 3">CGMCC 1.7049</strain>
    </source>
</reference>